<sequence length="111" mass="11859">MTNLTHIFGASDDLIEVEGEISDELYPRLRDAIPDTVSVGLADGREVLINVEYGYDGIWRLTPTTHVDLVTITAARGDGEPDDVDGCPGYSDKASIAGATSVHLLSQEGAR</sequence>
<dbReference type="KEGG" id="xya:ET471_08210"/>
<evidence type="ECO:0000313" key="2">
    <source>
        <dbReference type="Proteomes" id="UP000292118"/>
    </source>
</evidence>
<gene>
    <name evidence="1" type="ORF">ET471_08210</name>
</gene>
<name>A0A4P6FHB6_9MICO</name>
<proteinExistence type="predicted"/>
<dbReference type="OrthoDB" id="4559212at2"/>
<keyword evidence="2" id="KW-1185">Reference proteome</keyword>
<dbReference type="AlphaFoldDB" id="A0A4P6FHB6"/>
<dbReference type="Proteomes" id="UP000292118">
    <property type="component" value="Chromosome"/>
</dbReference>
<evidence type="ECO:0000313" key="1">
    <source>
        <dbReference type="EMBL" id="QAY70018.1"/>
    </source>
</evidence>
<dbReference type="EMBL" id="CP035493">
    <property type="protein sequence ID" value="QAY70018.1"/>
    <property type="molecule type" value="Genomic_DNA"/>
</dbReference>
<reference evidence="1 2" key="1">
    <citation type="submission" date="2019-01" db="EMBL/GenBank/DDBJ databases">
        <title>Genome sequencing of strain FW10M-9.</title>
        <authorList>
            <person name="Heo J."/>
            <person name="Kim S.-J."/>
            <person name="Kim J.-S."/>
            <person name="Hong S.-B."/>
            <person name="Kwon S.-W."/>
        </authorList>
    </citation>
    <scope>NUCLEOTIDE SEQUENCE [LARGE SCALE GENOMIC DNA]</scope>
    <source>
        <strain evidence="1 2">FW10M-9</strain>
    </source>
</reference>
<protein>
    <submittedName>
        <fullName evidence="1">Uncharacterized protein</fullName>
    </submittedName>
</protein>
<organism evidence="1 2">
    <name type="scientific">Xylanimonas protaetiae</name>
    <dbReference type="NCBI Taxonomy" id="2509457"/>
    <lineage>
        <taxon>Bacteria</taxon>
        <taxon>Bacillati</taxon>
        <taxon>Actinomycetota</taxon>
        <taxon>Actinomycetes</taxon>
        <taxon>Micrococcales</taxon>
        <taxon>Promicromonosporaceae</taxon>
        <taxon>Xylanimonas</taxon>
    </lineage>
</organism>
<accession>A0A4P6FHB6</accession>
<dbReference type="RefSeq" id="WP_129187531.1">
    <property type="nucleotide sequence ID" value="NZ_CP035493.1"/>
</dbReference>